<comment type="caution">
    <text evidence="2">The sequence shown here is derived from an EMBL/GenBank/DDBJ whole genome shotgun (WGS) entry which is preliminary data.</text>
</comment>
<reference evidence="2 3" key="1">
    <citation type="submission" date="2019-12" db="EMBL/GenBank/DDBJ databases">
        <title>Whole genome shotgun sequence of Streptomyces tubercidicus NBRC 13090.</title>
        <authorList>
            <person name="Ichikawa N."/>
            <person name="Kimura A."/>
            <person name="Kitahashi Y."/>
            <person name="Komaki H."/>
            <person name="Tamura T."/>
        </authorList>
    </citation>
    <scope>NUCLEOTIDE SEQUENCE [LARGE SCALE GENOMIC DNA]</scope>
    <source>
        <strain evidence="2 3">NBRC 13090</strain>
    </source>
</reference>
<evidence type="ECO:0000313" key="2">
    <source>
        <dbReference type="EMBL" id="GFE39272.1"/>
    </source>
</evidence>
<evidence type="ECO:0000256" key="1">
    <source>
        <dbReference type="SAM" id="MobiDB-lite"/>
    </source>
</evidence>
<protein>
    <submittedName>
        <fullName evidence="2">Uncharacterized protein</fullName>
    </submittedName>
</protein>
<feature type="region of interest" description="Disordered" evidence="1">
    <location>
        <begin position="32"/>
        <end position="108"/>
    </location>
</feature>
<name>A0A640UV95_9ACTN</name>
<dbReference type="Proteomes" id="UP000431826">
    <property type="component" value="Unassembled WGS sequence"/>
</dbReference>
<dbReference type="AlphaFoldDB" id="A0A640UV95"/>
<dbReference type="EMBL" id="BLIR01000001">
    <property type="protein sequence ID" value="GFE39272.1"/>
    <property type="molecule type" value="Genomic_DNA"/>
</dbReference>
<sequence length="108" mass="11213">MAGAELSRGPALAVVVPVVSLSLMHAFDHAQPPGIERWTPGISRTRPLRLSGPIRRAGRRGSLSVGPRPRWPDFAVAAPSVGDTEARGCNRGSPPATGISTPKPMTGG</sequence>
<gene>
    <name evidence="2" type="ORF">Stube_39450</name>
</gene>
<keyword evidence="3" id="KW-1185">Reference proteome</keyword>
<proteinExistence type="predicted"/>
<organism evidence="2 3">
    <name type="scientific">Streptomyces tubercidicus</name>
    <dbReference type="NCBI Taxonomy" id="47759"/>
    <lineage>
        <taxon>Bacteria</taxon>
        <taxon>Bacillati</taxon>
        <taxon>Actinomycetota</taxon>
        <taxon>Actinomycetes</taxon>
        <taxon>Kitasatosporales</taxon>
        <taxon>Streptomycetaceae</taxon>
        <taxon>Streptomyces</taxon>
    </lineage>
</organism>
<evidence type="ECO:0000313" key="3">
    <source>
        <dbReference type="Proteomes" id="UP000431826"/>
    </source>
</evidence>
<accession>A0A640UV95</accession>